<evidence type="ECO:0000259" key="1">
    <source>
        <dbReference type="SMART" id="SM01321"/>
    </source>
</evidence>
<evidence type="ECO:0000313" key="3">
    <source>
        <dbReference type="Proteomes" id="UP001208131"/>
    </source>
</evidence>
<gene>
    <name evidence="2" type="ORF">OCV57_08275</name>
</gene>
<dbReference type="Proteomes" id="UP001208131">
    <property type="component" value="Unassembled WGS sequence"/>
</dbReference>
<protein>
    <recommendedName>
        <fullName evidence="1">Transposase IS200-like domain-containing protein</fullName>
    </recommendedName>
</protein>
<dbReference type="EMBL" id="JAOQJZ010000007">
    <property type="protein sequence ID" value="MCU6705920.1"/>
    <property type="molecule type" value="Genomic_DNA"/>
</dbReference>
<evidence type="ECO:0000313" key="2">
    <source>
        <dbReference type="EMBL" id="MCU6705920.1"/>
    </source>
</evidence>
<dbReference type="AlphaFoldDB" id="A0AAE3IHB9"/>
<accession>A0AAE3IHB9</accession>
<dbReference type="GO" id="GO:0004803">
    <property type="term" value="F:transposase activity"/>
    <property type="evidence" value="ECO:0007669"/>
    <property type="project" value="InterPro"/>
</dbReference>
<dbReference type="RefSeq" id="WP_267301121.1">
    <property type="nucleotide sequence ID" value="NZ_JAOQJZ010000007.1"/>
</dbReference>
<dbReference type="InterPro" id="IPR036515">
    <property type="entry name" value="Transposase_17_sf"/>
</dbReference>
<reference evidence="2 3" key="1">
    <citation type="journal article" date="2021" name="ISME Commun">
        <title>Automated analysis of genomic sequences facilitates high-throughput and comprehensive description of bacteria.</title>
        <authorList>
            <person name="Hitch T.C.A."/>
        </authorList>
    </citation>
    <scope>NUCLEOTIDE SEQUENCE [LARGE SCALE GENOMIC DNA]</scope>
    <source>
        <strain evidence="2 3">Sanger_31</strain>
    </source>
</reference>
<keyword evidence="3" id="KW-1185">Reference proteome</keyword>
<name>A0AAE3IHB9_9FIRM</name>
<feature type="domain" description="Transposase IS200-like" evidence="1">
    <location>
        <begin position="17"/>
        <end position="162"/>
    </location>
</feature>
<sequence>MDKPVRKIIRLDNYDYSKNGLYFITICTVHKNELLWATDVGDGATDVPLCCAHAVGKVYLSSFGKIIRDNIHRANSVYDDKKILQYVIMPNHIHFILKIGAGVSGTSRAPSPTNEIVPQYVSMLKRFINKDIGFNIFQRSYYDHIIRNQKEYIAISKYIHNNPIKWDVDEYNPRNENNKAEVLGLE</sequence>
<dbReference type="GO" id="GO:0043565">
    <property type="term" value="F:sequence-specific DNA binding"/>
    <property type="evidence" value="ECO:0007669"/>
    <property type="project" value="TreeGrafter"/>
</dbReference>
<dbReference type="PANTHER" id="PTHR36966:SF1">
    <property type="entry name" value="REP-ASSOCIATED TYROSINE TRANSPOSASE"/>
    <property type="match status" value="1"/>
</dbReference>
<proteinExistence type="predicted"/>
<dbReference type="SMART" id="SM01321">
    <property type="entry name" value="Y1_Tnp"/>
    <property type="match status" value="1"/>
</dbReference>
<comment type="caution">
    <text evidence="2">The sequence shown here is derived from an EMBL/GenBank/DDBJ whole genome shotgun (WGS) entry which is preliminary data.</text>
</comment>
<organism evidence="2 3">
    <name type="scientific">Hominimerdicola aceti</name>
    <dbReference type="NCBI Taxonomy" id="2981726"/>
    <lineage>
        <taxon>Bacteria</taxon>
        <taxon>Bacillati</taxon>
        <taxon>Bacillota</taxon>
        <taxon>Clostridia</taxon>
        <taxon>Eubacteriales</taxon>
        <taxon>Oscillospiraceae</taxon>
        <taxon>Hominimerdicola</taxon>
    </lineage>
</organism>
<dbReference type="Gene3D" id="3.30.70.1290">
    <property type="entry name" value="Transposase IS200-like"/>
    <property type="match status" value="1"/>
</dbReference>
<dbReference type="InterPro" id="IPR052715">
    <property type="entry name" value="RAYT_transposase"/>
</dbReference>
<dbReference type="InterPro" id="IPR002686">
    <property type="entry name" value="Transposase_17"/>
</dbReference>
<dbReference type="GO" id="GO:0006313">
    <property type="term" value="P:DNA transposition"/>
    <property type="evidence" value="ECO:0007669"/>
    <property type="project" value="InterPro"/>
</dbReference>
<dbReference type="PANTHER" id="PTHR36966">
    <property type="entry name" value="REP-ASSOCIATED TYROSINE TRANSPOSASE"/>
    <property type="match status" value="1"/>
</dbReference>
<dbReference type="SUPFAM" id="SSF143422">
    <property type="entry name" value="Transposase IS200-like"/>
    <property type="match status" value="1"/>
</dbReference>